<dbReference type="NCBIfam" id="NF047352">
    <property type="entry name" value="P_loop_sacsin"/>
    <property type="match status" value="2"/>
</dbReference>
<name>A0A922F3K6_CARIL</name>
<accession>A0A922F3K6</accession>
<dbReference type="PANTHER" id="PTHR15600">
    <property type="entry name" value="SACSIN"/>
    <property type="match status" value="1"/>
</dbReference>
<dbReference type="GO" id="GO:0030544">
    <property type="term" value="F:Hsp70 protein binding"/>
    <property type="evidence" value="ECO:0007669"/>
    <property type="project" value="TreeGrafter"/>
</dbReference>
<feature type="domain" description="Sacsin/Nov" evidence="1">
    <location>
        <begin position="1392"/>
        <end position="1622"/>
    </location>
</feature>
<organism evidence="2 3">
    <name type="scientific">Carya illinoinensis</name>
    <name type="common">Pecan</name>
    <dbReference type="NCBI Taxonomy" id="32201"/>
    <lineage>
        <taxon>Eukaryota</taxon>
        <taxon>Viridiplantae</taxon>
        <taxon>Streptophyta</taxon>
        <taxon>Embryophyta</taxon>
        <taxon>Tracheophyta</taxon>
        <taxon>Spermatophyta</taxon>
        <taxon>Magnoliopsida</taxon>
        <taxon>eudicotyledons</taxon>
        <taxon>Gunneridae</taxon>
        <taxon>Pentapetalae</taxon>
        <taxon>rosids</taxon>
        <taxon>fabids</taxon>
        <taxon>Fagales</taxon>
        <taxon>Juglandaceae</taxon>
        <taxon>Carya</taxon>
    </lineage>
</organism>
<dbReference type="Proteomes" id="UP000811246">
    <property type="component" value="Chromosome 5"/>
</dbReference>
<dbReference type="Pfam" id="PF25794">
    <property type="entry name" value="SACS"/>
    <property type="match status" value="2"/>
</dbReference>
<evidence type="ECO:0000313" key="3">
    <source>
        <dbReference type="Proteomes" id="UP000811246"/>
    </source>
</evidence>
<feature type="domain" description="Sacsin/Nov" evidence="1">
    <location>
        <begin position="19"/>
        <end position="258"/>
    </location>
</feature>
<dbReference type="PANTHER" id="PTHR15600:SF42">
    <property type="entry name" value="SACSIN"/>
    <property type="match status" value="1"/>
</dbReference>
<protein>
    <recommendedName>
        <fullName evidence="1">Sacsin/Nov domain-containing protein</fullName>
    </recommendedName>
</protein>
<dbReference type="InterPro" id="IPR052972">
    <property type="entry name" value="Sacsin_chaperone_reg"/>
</dbReference>
<proteinExistence type="predicted"/>
<reference evidence="2" key="1">
    <citation type="submission" date="2021-01" db="EMBL/GenBank/DDBJ databases">
        <authorList>
            <person name="Lovell J.T."/>
            <person name="Bentley N."/>
            <person name="Bhattarai G."/>
            <person name="Jenkins J.W."/>
            <person name="Sreedasyam A."/>
            <person name="Alarcon Y."/>
            <person name="Bock C."/>
            <person name="Boston L."/>
            <person name="Carlson J."/>
            <person name="Cervantes K."/>
            <person name="Clermont K."/>
            <person name="Krom N."/>
            <person name="Kubenka K."/>
            <person name="Mamidi S."/>
            <person name="Mattison C."/>
            <person name="Monteros M."/>
            <person name="Pisani C."/>
            <person name="Plott C."/>
            <person name="Rajasekar S."/>
            <person name="Rhein H.S."/>
            <person name="Rohla C."/>
            <person name="Song M."/>
            <person name="Hilaire R.S."/>
            <person name="Shu S."/>
            <person name="Wells L."/>
            <person name="Wang X."/>
            <person name="Webber J."/>
            <person name="Heerema R.J."/>
            <person name="Klein P."/>
            <person name="Conner P."/>
            <person name="Grauke L."/>
            <person name="Grimwood J."/>
            <person name="Schmutz J."/>
            <person name="Randall J.J."/>
        </authorList>
    </citation>
    <scope>NUCLEOTIDE SEQUENCE</scope>
    <source>
        <tissue evidence="2">Leaf</tissue>
    </source>
</reference>
<sequence length="2386" mass="269101">MASPETPESIFLEDFGQKVDLTRRIREVLLNYPEGTTVLKELIQNADDAGATTVRLCLDRRLHGSDSLLSDTLAQWQGPALLAYNDAVFTEDDFVSISRIGGSGKHGQAWKTGRFGVGFNSVYHLTDLPSFVSGKYVVLFDPQGFYLPKVSTANPGKRIDYISSSAISLYKDQFFPYCAFGCDMKIPFTGTLFRFPLRNADQGVRSKLSRQAYLEDDISSMFVNLYEEGVFTLLFLKNVMSIEMYVWDVGEPEPRKLYSCSVSSANSDTVWHRQALLRLSKSINFTNNEMDAFSLDFLSEATIGTQSENRVDSFYIVQTMASASSRIGSFAATASKEYDINLLPWASVAACTSDDSSNQNDVLKLGRAFCFLPLPVRTGLTVQVNGYFEVSSNRRGIWYGADMDRSGKIRSIWNRLLLEDVVAPTFTQLLLGLQGLLGPTNMYYSLWPNGSFEEPWNILVKQIYRNIRNAPVLYSELGGGKWVSPTEAFLHDEEFSKSKELSEALVQLGLPIVHLPSTLFNMLLKDASDFKQKVVTPDIVRHFLRGCKALVSLSKSSKLVLLEYCLEDVIDAEAITHAYNLPLVPLANGDFGLFSEVSKGLSYFVCTELEYMLLQRISDRVIDHDIPLNVLNRLSGIAKSSRSNLVFLNVHYFLQLFPKFVPADWKYKSKVFWDPESCRDHPTSSWFMLLWQYLHNQCENLLLFGDWPILPSTSSHLYRVSRQSKLINAVKLSIKMQNILVSIGCKILNPNYGVEHSDLCHYVCDGDAAGILDSIYDVVSSDGGSLVETLHILGAEERDELRKFFLDPKWYIGDCMDGSKIRNCQKLPIYRVYGGGSAQEIQFSDLENPRKYLPPLDVPEYFLGGEFIITSLTSEEEILLRYYGIERMGKASFYRQQVFNRVGELLPEIRDSIMLSVLQNLPQLCVEDSSLRQCLRSLEFVPTPSGALRSPERLYDPRNEELYALLEDSDDFPYGPFQESGILDMLQGLGLRTSVSPETVIQSARQVERLMHEDQQKAYSRAKILLSYLEVNAIKWLPTLPNDDQGTVNRIFLRAATSFRPRNLKSDLDKFWNDLRMICWCPVLVSSPFRTLPWPVVSSMVAPPKLVRLQTDLWLVSASMRILDGECSSTALSHGLCWSSPPGGSVIAAQLLELGKNNEILNDQVLRQELALSMPRMYSILTSLIGSDEMDIVKAVLEGCRWIWVGDGFATADEVVLDGPLHLAPYIRVIPVDLAVFRDLFLELGIREFLKPTDYANILCRMAAEKGSSPLDAPEIRAAILIVQHLAEAHFGDQQVKVYLPDVSGRLFPVGDLVYNDAPWLLGSEDFDSSFHASSNLTLNAKRAVQKFVHGNISNDVAEKLGVCSLRRTLLAESADSMNLSLSGAAEAFGQHEALTTRLKHILEMYADGPGILFELVQNAEDAGASEVTFLLDKTQYGTSSVLSPEMADWQGPALYCFNDSVFSPQDLYAISRIGQESKLEKPFAIGRFGLGFNCVYHFTDIPTFVSGEHIVMFDPHACNLPGISPSHPGLRIRYVGRRILEQFPDQFSPYLHFGCDLQHPFPGTIFRFPLRTETVASRSQIKKEGYAPDDVLSLFASFSEVVSDALLFLRSVKTISIFVKEGPGHQMQLIHRVDRHCISEPEYESNALQDMFSFINGNQHSGMDKDQFLKKLRKSIDGGLPYKCQKIITTEHSTSGDISHCWITTECIGTGQAKSNSAACNDKSHNFVPWACVAAYLHSVKLDKKLNDIPKTQDSFVIGPDLFQFPTTSTQDRKDFEGRAFCFLPLPISTGLPAHINSYFELSSNRRDIWFGNDMAGGGKKRSDWNIYILEDVVAPAYARLLEKVSLEIGPCDLFFSLWPTTTGLEPWASVVRKLYVFIADFGLRVLFTKARGGQWISTKQSIFPDFTFHKAHDLVEALADAGLPLVNVYQQLVERFMEFCPSLHFLTPQLLRTLLIRRKRGFKDRNAMVLTLEYCLIDLIVPVQFDSLCGLPLLPLADGSFATIDKKGFGERIYIAQGDEYGLLKDLVPHQLVDCGIPEEVHQKICDIAHGEDSNIFFLSCHLLEKLFLKLLPAEWQLAKQVSWTPGHRGHPSLEWIRLLWCYLKSSCENLSVFSKWPILPAGNNFLLQLVENSNVIKDDGWSENMSSLLLKVGCLFLRRDLPIDHPQLENFVQPPTATGVLNAFLAIAGKPENVEGLFHDASEGELHELRSFILQSKWFSEEKIENMHIDIIKRLPIFESYRSRKPVSLSKPIKWLKPDGVREDLLNDDFVRMESEKERIILKRYLEIKEPSRVELYKDYVLNRMPEFVSQQESLLAILHDVKLLIEEDISIKSALATTPFVLAANGSWQQPCRYGFSFSCCCCCCNKKKEHLNKVGFLVMYL</sequence>
<dbReference type="InterPro" id="IPR058210">
    <property type="entry name" value="SACS/Nov_dom"/>
</dbReference>
<evidence type="ECO:0000259" key="1">
    <source>
        <dbReference type="Pfam" id="PF25794"/>
    </source>
</evidence>
<evidence type="ECO:0000313" key="2">
    <source>
        <dbReference type="EMBL" id="KAG6713652.1"/>
    </source>
</evidence>
<gene>
    <name evidence="2" type="ORF">I3842_05G164000</name>
</gene>
<dbReference type="EMBL" id="CM031829">
    <property type="protein sequence ID" value="KAG6713652.1"/>
    <property type="molecule type" value="Genomic_DNA"/>
</dbReference>
<comment type="caution">
    <text evidence="2">The sequence shown here is derived from an EMBL/GenBank/DDBJ whole genome shotgun (WGS) entry which is preliminary data.</text>
</comment>